<evidence type="ECO:0000313" key="2">
    <source>
        <dbReference type="EMBL" id="KAF2897118.1"/>
    </source>
</evidence>
<feature type="non-terminal residue" evidence="2">
    <location>
        <position position="124"/>
    </location>
</feature>
<reference evidence="2" key="1">
    <citation type="submission" date="2019-08" db="EMBL/GenBank/DDBJ databases">
        <title>The genome of the North American firefly Photinus pyralis.</title>
        <authorList>
            <consortium name="Photinus pyralis genome working group"/>
            <person name="Fallon T.R."/>
            <person name="Sander Lower S.E."/>
            <person name="Weng J.-K."/>
        </authorList>
    </citation>
    <scope>NUCLEOTIDE SEQUENCE</scope>
    <source>
        <strain evidence="2">TRF0915ILg1</strain>
        <tissue evidence="2">Whole body</tissue>
    </source>
</reference>
<evidence type="ECO:0000313" key="3">
    <source>
        <dbReference type="Proteomes" id="UP000801492"/>
    </source>
</evidence>
<comment type="caution">
    <text evidence="2">The sequence shown here is derived from an EMBL/GenBank/DDBJ whole genome shotgun (WGS) entry which is preliminary data.</text>
</comment>
<dbReference type="EMBL" id="VTPC01004458">
    <property type="protein sequence ID" value="KAF2897118.1"/>
    <property type="molecule type" value="Genomic_DNA"/>
</dbReference>
<organism evidence="2 3">
    <name type="scientific">Ignelater luminosus</name>
    <name type="common">Cucubano</name>
    <name type="synonym">Pyrophorus luminosus</name>
    <dbReference type="NCBI Taxonomy" id="2038154"/>
    <lineage>
        <taxon>Eukaryota</taxon>
        <taxon>Metazoa</taxon>
        <taxon>Ecdysozoa</taxon>
        <taxon>Arthropoda</taxon>
        <taxon>Hexapoda</taxon>
        <taxon>Insecta</taxon>
        <taxon>Pterygota</taxon>
        <taxon>Neoptera</taxon>
        <taxon>Endopterygota</taxon>
        <taxon>Coleoptera</taxon>
        <taxon>Polyphaga</taxon>
        <taxon>Elateriformia</taxon>
        <taxon>Elateroidea</taxon>
        <taxon>Elateridae</taxon>
        <taxon>Agrypninae</taxon>
        <taxon>Pyrophorini</taxon>
        <taxon>Ignelater</taxon>
    </lineage>
</organism>
<sequence>MSIKNICFFLGLSRMLLYLLIVISLCVREGYVQECHYLLVSDQTEISCTHITTNEELRNQIDETLFPYGNITWLINTLLLVDCDMLKLTINELRFLLQLQRINIVNSNINTLSFGNPDETVYDD</sequence>
<feature type="chain" id="PRO_5035476840" evidence="1">
    <location>
        <begin position="33"/>
        <end position="124"/>
    </location>
</feature>
<evidence type="ECO:0000256" key="1">
    <source>
        <dbReference type="SAM" id="SignalP"/>
    </source>
</evidence>
<gene>
    <name evidence="2" type="ORF">ILUMI_09057</name>
</gene>
<proteinExistence type="predicted"/>
<accession>A0A8K0GGE3</accession>
<feature type="signal peptide" evidence="1">
    <location>
        <begin position="1"/>
        <end position="32"/>
    </location>
</feature>
<name>A0A8K0GGE3_IGNLU</name>
<keyword evidence="3" id="KW-1185">Reference proteome</keyword>
<protein>
    <submittedName>
        <fullName evidence="2">Uncharacterized protein</fullName>
    </submittedName>
</protein>
<dbReference type="AlphaFoldDB" id="A0A8K0GGE3"/>
<dbReference type="Proteomes" id="UP000801492">
    <property type="component" value="Unassembled WGS sequence"/>
</dbReference>
<keyword evidence="1" id="KW-0732">Signal</keyword>